<evidence type="ECO:0000313" key="2">
    <source>
        <dbReference type="EMBL" id="KAF2236848.1"/>
    </source>
</evidence>
<organism evidence="2 3">
    <name type="scientific">Viridothelium virens</name>
    <name type="common">Speckled blister lichen</name>
    <name type="synonym">Trypethelium virens</name>
    <dbReference type="NCBI Taxonomy" id="1048519"/>
    <lineage>
        <taxon>Eukaryota</taxon>
        <taxon>Fungi</taxon>
        <taxon>Dikarya</taxon>
        <taxon>Ascomycota</taxon>
        <taxon>Pezizomycotina</taxon>
        <taxon>Dothideomycetes</taxon>
        <taxon>Dothideomycetes incertae sedis</taxon>
        <taxon>Trypetheliales</taxon>
        <taxon>Trypetheliaceae</taxon>
        <taxon>Viridothelium</taxon>
    </lineage>
</organism>
<accession>A0A6A6HG85</accession>
<keyword evidence="3" id="KW-1185">Reference proteome</keyword>
<dbReference type="EMBL" id="ML991783">
    <property type="protein sequence ID" value="KAF2236848.1"/>
    <property type="molecule type" value="Genomic_DNA"/>
</dbReference>
<dbReference type="Proteomes" id="UP000800092">
    <property type="component" value="Unassembled WGS sequence"/>
</dbReference>
<dbReference type="AlphaFoldDB" id="A0A6A6HG85"/>
<evidence type="ECO:0000256" key="1">
    <source>
        <dbReference type="SAM" id="MobiDB-lite"/>
    </source>
</evidence>
<reference evidence="2" key="1">
    <citation type="journal article" date="2020" name="Stud. Mycol.">
        <title>101 Dothideomycetes genomes: a test case for predicting lifestyles and emergence of pathogens.</title>
        <authorList>
            <person name="Haridas S."/>
            <person name="Albert R."/>
            <person name="Binder M."/>
            <person name="Bloem J."/>
            <person name="Labutti K."/>
            <person name="Salamov A."/>
            <person name="Andreopoulos B."/>
            <person name="Baker S."/>
            <person name="Barry K."/>
            <person name="Bills G."/>
            <person name="Bluhm B."/>
            <person name="Cannon C."/>
            <person name="Castanera R."/>
            <person name="Culley D."/>
            <person name="Daum C."/>
            <person name="Ezra D."/>
            <person name="Gonzalez J."/>
            <person name="Henrissat B."/>
            <person name="Kuo A."/>
            <person name="Liang C."/>
            <person name="Lipzen A."/>
            <person name="Lutzoni F."/>
            <person name="Magnuson J."/>
            <person name="Mondo S."/>
            <person name="Nolan M."/>
            <person name="Ohm R."/>
            <person name="Pangilinan J."/>
            <person name="Park H.-J."/>
            <person name="Ramirez L."/>
            <person name="Alfaro M."/>
            <person name="Sun H."/>
            <person name="Tritt A."/>
            <person name="Yoshinaga Y."/>
            <person name="Zwiers L.-H."/>
            <person name="Turgeon B."/>
            <person name="Goodwin S."/>
            <person name="Spatafora J."/>
            <person name="Crous P."/>
            <person name="Grigoriev I."/>
        </authorList>
    </citation>
    <scope>NUCLEOTIDE SEQUENCE</scope>
    <source>
        <strain evidence="2">Tuck. ex Michener</strain>
    </source>
</reference>
<name>A0A6A6HG85_VIRVR</name>
<evidence type="ECO:0000313" key="3">
    <source>
        <dbReference type="Proteomes" id="UP000800092"/>
    </source>
</evidence>
<feature type="region of interest" description="Disordered" evidence="1">
    <location>
        <begin position="1"/>
        <end position="22"/>
    </location>
</feature>
<gene>
    <name evidence="2" type="ORF">EV356DRAFT_53805</name>
</gene>
<sequence>MTKSFNTCSQPARHGQRLRGPRINRKGDEGYCRCSRAWVPVWGFVSRKEPLSRGRHWSKCIIALALREVGVDGRIRAMQCPTIALACLLSSKATLNFCAPAHSLLPLPLHHTTHPKTKKSHYNAYRLIKYSLSTLRRETCLRPSVSCKVPLEDPQPWGSSSLVSSPSFQDSYDDINSFDCTKHSPSSSLSSSRS</sequence>
<protein>
    <submittedName>
        <fullName evidence="2">Uncharacterized protein</fullName>
    </submittedName>
</protein>
<proteinExistence type="predicted"/>
<feature type="compositionally biased region" description="Polar residues" evidence="1">
    <location>
        <begin position="1"/>
        <end position="10"/>
    </location>
</feature>